<name>A0A543ABW8_9ACTN</name>
<evidence type="ECO:0000313" key="2">
    <source>
        <dbReference type="EMBL" id="TQL70092.1"/>
    </source>
</evidence>
<evidence type="ECO:0000256" key="1">
    <source>
        <dbReference type="SAM" id="MobiDB-lite"/>
    </source>
</evidence>
<feature type="region of interest" description="Disordered" evidence="1">
    <location>
        <begin position="1"/>
        <end position="24"/>
    </location>
</feature>
<dbReference type="Proteomes" id="UP000320209">
    <property type="component" value="Unassembled WGS sequence"/>
</dbReference>
<dbReference type="EMBL" id="VFOV01000001">
    <property type="protein sequence ID" value="TQL70092.1"/>
    <property type="molecule type" value="Genomic_DNA"/>
</dbReference>
<keyword evidence="3" id="KW-1185">Reference proteome</keyword>
<dbReference type="RefSeq" id="WP_141781894.1">
    <property type="nucleotide sequence ID" value="NZ_VFOV01000001.1"/>
</dbReference>
<gene>
    <name evidence="2" type="ORF">FB381_4018</name>
</gene>
<dbReference type="OrthoDB" id="3785351at2"/>
<organism evidence="2 3">
    <name type="scientific">Nocardioides albertanoniae</name>
    <dbReference type="NCBI Taxonomy" id="1175486"/>
    <lineage>
        <taxon>Bacteria</taxon>
        <taxon>Bacillati</taxon>
        <taxon>Actinomycetota</taxon>
        <taxon>Actinomycetes</taxon>
        <taxon>Propionibacteriales</taxon>
        <taxon>Nocardioidaceae</taxon>
        <taxon>Nocardioides</taxon>
    </lineage>
</organism>
<sequence length="134" mass="13942">MSFKDNASNWRDGVQKGVDGAKPAVEDAKVKSAPHLVTGGEKTIEKAGELRAQFEAKRAEVTSATDAASPRNQALSGLLQVGEAATGVAAQAGEWLKETGAKWGSGPVVVQPPKEIRGEDVPPPPDFKKPGGDL</sequence>
<protein>
    <submittedName>
        <fullName evidence="2">Uncharacterized protein</fullName>
    </submittedName>
</protein>
<dbReference type="AlphaFoldDB" id="A0A543ABW8"/>
<reference evidence="2 3" key="1">
    <citation type="submission" date="2019-06" db="EMBL/GenBank/DDBJ databases">
        <title>Sequencing the genomes of 1000 actinobacteria strains.</title>
        <authorList>
            <person name="Klenk H.-P."/>
        </authorList>
    </citation>
    <scope>NUCLEOTIDE SEQUENCE [LARGE SCALE GENOMIC DNA]</scope>
    <source>
        <strain evidence="2 3">DSM 25218</strain>
    </source>
</reference>
<proteinExistence type="predicted"/>
<comment type="caution">
    <text evidence="2">The sequence shown here is derived from an EMBL/GenBank/DDBJ whole genome shotgun (WGS) entry which is preliminary data.</text>
</comment>
<evidence type="ECO:0000313" key="3">
    <source>
        <dbReference type="Proteomes" id="UP000320209"/>
    </source>
</evidence>
<feature type="compositionally biased region" description="Basic and acidic residues" evidence="1">
    <location>
        <begin position="114"/>
        <end position="134"/>
    </location>
</feature>
<feature type="region of interest" description="Disordered" evidence="1">
    <location>
        <begin position="98"/>
        <end position="134"/>
    </location>
</feature>
<accession>A0A543ABW8</accession>